<dbReference type="InterPro" id="IPR003593">
    <property type="entry name" value="AAA+_ATPase"/>
</dbReference>
<reference evidence="8" key="1">
    <citation type="journal article" date="2014" name="Front. Microbiol.">
        <title>High frequency of phylogenetically diverse reductive dehalogenase-homologous genes in deep subseafloor sedimentary metagenomes.</title>
        <authorList>
            <person name="Kawai M."/>
            <person name="Futagami T."/>
            <person name="Toyoda A."/>
            <person name="Takaki Y."/>
            <person name="Nishi S."/>
            <person name="Hori S."/>
            <person name="Arai W."/>
            <person name="Tsubouchi T."/>
            <person name="Morono Y."/>
            <person name="Uchiyama I."/>
            <person name="Ito T."/>
            <person name="Fujiyama A."/>
            <person name="Inagaki F."/>
            <person name="Takami H."/>
        </authorList>
    </citation>
    <scope>NUCLEOTIDE SEQUENCE</scope>
    <source>
        <strain evidence="8">Expedition CK06-06</strain>
    </source>
</reference>
<dbReference type="GO" id="GO:0005886">
    <property type="term" value="C:plasma membrane"/>
    <property type="evidence" value="ECO:0007669"/>
    <property type="project" value="UniProtKB-SubCell"/>
</dbReference>
<keyword evidence="5" id="KW-0067">ATP-binding</keyword>
<dbReference type="GO" id="GO:0015833">
    <property type="term" value="P:peptide transport"/>
    <property type="evidence" value="ECO:0007669"/>
    <property type="project" value="InterPro"/>
</dbReference>
<accession>X1FFU7</accession>
<name>X1FFU7_9ZZZZ</name>
<evidence type="ECO:0000256" key="6">
    <source>
        <dbReference type="ARBA" id="ARBA00023136"/>
    </source>
</evidence>
<feature type="non-terminal residue" evidence="8">
    <location>
        <position position="314"/>
    </location>
</feature>
<dbReference type="InterPro" id="IPR003439">
    <property type="entry name" value="ABC_transporter-like_ATP-bd"/>
</dbReference>
<evidence type="ECO:0000256" key="1">
    <source>
        <dbReference type="ARBA" id="ARBA00004202"/>
    </source>
</evidence>
<dbReference type="AlphaFoldDB" id="X1FFU7"/>
<dbReference type="GO" id="GO:0016887">
    <property type="term" value="F:ATP hydrolysis activity"/>
    <property type="evidence" value="ECO:0007669"/>
    <property type="project" value="InterPro"/>
</dbReference>
<evidence type="ECO:0000256" key="4">
    <source>
        <dbReference type="ARBA" id="ARBA00022741"/>
    </source>
</evidence>
<dbReference type="PANTHER" id="PTHR43297">
    <property type="entry name" value="OLIGOPEPTIDE TRANSPORT ATP-BINDING PROTEIN APPD"/>
    <property type="match status" value="1"/>
</dbReference>
<gene>
    <name evidence="8" type="ORF">S03H2_06716</name>
</gene>
<dbReference type="EMBL" id="BARU01002989">
    <property type="protein sequence ID" value="GAH19653.1"/>
    <property type="molecule type" value="Genomic_DNA"/>
</dbReference>
<evidence type="ECO:0000256" key="5">
    <source>
        <dbReference type="ARBA" id="ARBA00022840"/>
    </source>
</evidence>
<dbReference type="InterPro" id="IPR027417">
    <property type="entry name" value="P-loop_NTPase"/>
</dbReference>
<dbReference type="InterPro" id="IPR013563">
    <property type="entry name" value="Oligopep_ABC_C"/>
</dbReference>
<dbReference type="PROSITE" id="PS50893">
    <property type="entry name" value="ABC_TRANSPORTER_2"/>
    <property type="match status" value="1"/>
</dbReference>
<sequence>MLLNSKVLEIKNLKTYFFTDEGIVKAVDGISFDLKGGETLGIVGETGSGKSVTALSILRLIPQPPGKIISGKIIFDGKDLLKINLKSLQSYRGNRISMIFQDPMTSLNPVYTIGNQIMESVIIHQKLSKESAKNETLRLLETVGIAEARRRLGSYPHEFSGGMRQRVMIAMAIANAPDILIADEPTTALDVTIQAQILELIDELKYKTNSSIILITHDLGVVAKYANRVMVMYAGKTVEFSTVDKIYYRPLHPYTLGLMNSITRLDEEKKGRLKPIEGSPPSLIDLPRGCTFRDRCVYSKDECRRKYPSLIEIE</sequence>
<dbReference type="PANTHER" id="PTHR43297:SF2">
    <property type="entry name" value="DIPEPTIDE TRANSPORT ATP-BINDING PROTEIN DPPD"/>
    <property type="match status" value="1"/>
</dbReference>
<evidence type="ECO:0000256" key="3">
    <source>
        <dbReference type="ARBA" id="ARBA00022475"/>
    </source>
</evidence>
<dbReference type="FunFam" id="3.40.50.300:FF:000016">
    <property type="entry name" value="Oligopeptide ABC transporter ATP-binding component"/>
    <property type="match status" value="1"/>
</dbReference>
<dbReference type="SUPFAM" id="SSF52540">
    <property type="entry name" value="P-loop containing nucleoside triphosphate hydrolases"/>
    <property type="match status" value="1"/>
</dbReference>
<dbReference type="GO" id="GO:0005524">
    <property type="term" value="F:ATP binding"/>
    <property type="evidence" value="ECO:0007669"/>
    <property type="project" value="UniProtKB-KW"/>
</dbReference>
<evidence type="ECO:0000259" key="7">
    <source>
        <dbReference type="PROSITE" id="PS50893"/>
    </source>
</evidence>
<evidence type="ECO:0000256" key="2">
    <source>
        <dbReference type="ARBA" id="ARBA00022448"/>
    </source>
</evidence>
<evidence type="ECO:0000313" key="8">
    <source>
        <dbReference type="EMBL" id="GAH19653.1"/>
    </source>
</evidence>
<dbReference type="Pfam" id="PF00005">
    <property type="entry name" value="ABC_tran"/>
    <property type="match status" value="1"/>
</dbReference>
<keyword evidence="3" id="KW-1003">Cell membrane</keyword>
<dbReference type="PROSITE" id="PS00211">
    <property type="entry name" value="ABC_TRANSPORTER_1"/>
    <property type="match status" value="1"/>
</dbReference>
<dbReference type="Pfam" id="PF08352">
    <property type="entry name" value="oligo_HPY"/>
    <property type="match status" value="1"/>
</dbReference>
<keyword evidence="6" id="KW-0472">Membrane</keyword>
<comment type="subcellular location">
    <subcellularLocation>
        <location evidence="1">Cell membrane</location>
        <topology evidence="1">Peripheral membrane protein</topology>
    </subcellularLocation>
</comment>
<proteinExistence type="predicted"/>
<keyword evidence="4" id="KW-0547">Nucleotide-binding</keyword>
<dbReference type="CDD" id="cd03257">
    <property type="entry name" value="ABC_NikE_OppD_transporters"/>
    <property type="match status" value="1"/>
</dbReference>
<dbReference type="InterPro" id="IPR050388">
    <property type="entry name" value="ABC_Ni/Peptide_Import"/>
</dbReference>
<dbReference type="NCBIfam" id="TIGR01727">
    <property type="entry name" value="oligo_HPY"/>
    <property type="match status" value="1"/>
</dbReference>
<organism evidence="8">
    <name type="scientific">marine sediment metagenome</name>
    <dbReference type="NCBI Taxonomy" id="412755"/>
    <lineage>
        <taxon>unclassified sequences</taxon>
        <taxon>metagenomes</taxon>
        <taxon>ecological metagenomes</taxon>
    </lineage>
</organism>
<dbReference type="InterPro" id="IPR017871">
    <property type="entry name" value="ABC_transporter-like_CS"/>
</dbReference>
<dbReference type="Gene3D" id="3.40.50.300">
    <property type="entry name" value="P-loop containing nucleotide triphosphate hydrolases"/>
    <property type="match status" value="1"/>
</dbReference>
<keyword evidence="2" id="KW-0813">Transport</keyword>
<feature type="domain" description="ABC transporter" evidence="7">
    <location>
        <begin position="8"/>
        <end position="259"/>
    </location>
</feature>
<comment type="caution">
    <text evidence="8">The sequence shown here is derived from an EMBL/GenBank/DDBJ whole genome shotgun (WGS) entry which is preliminary data.</text>
</comment>
<dbReference type="SMART" id="SM00382">
    <property type="entry name" value="AAA"/>
    <property type="match status" value="1"/>
</dbReference>
<protein>
    <recommendedName>
        <fullName evidence="7">ABC transporter domain-containing protein</fullName>
    </recommendedName>
</protein>